<accession>A0A3G2K9Y6</accession>
<dbReference type="GeneID" id="77931698"/>
<dbReference type="EMBL" id="MH834598">
    <property type="protein sequence ID" value="AYN55787.1"/>
    <property type="molecule type" value="Genomic_DNA"/>
</dbReference>
<dbReference type="RefSeq" id="YP_010655826.1">
    <property type="nucleotide sequence ID" value="NC_070832.1"/>
</dbReference>
<reference evidence="1 2" key="1">
    <citation type="submission" date="2018-09" db="EMBL/GenBank/DDBJ databases">
        <authorList>
            <person name="Rimple P.A."/>
            <person name="Stoner T.H."/>
            <person name="Garlena R.A."/>
            <person name="Russell D.A."/>
            <person name="Pope W.H."/>
            <person name="Jacobs-Sera D."/>
            <person name="Hatfull G.F."/>
        </authorList>
    </citation>
    <scope>NUCLEOTIDE SEQUENCE [LARGE SCALE GENOMIC DNA]</scope>
</reference>
<name>A0A3G2K9Y6_9CAUD</name>
<protein>
    <submittedName>
        <fullName evidence="1">Capsid decoration protein</fullName>
    </submittedName>
</protein>
<evidence type="ECO:0000313" key="2">
    <source>
        <dbReference type="Proteomes" id="UP000266910"/>
    </source>
</evidence>
<dbReference type="KEGG" id="vg:77931698"/>
<sequence>MTDISVSKTNYQVEKLSWLLDDGGWEKESITLDISAFTAGTHYPNGFIPSGTNLGRITATGLYGPYSDAAVDGRQVLAGHLGTSTKVPNPADTTKDAGAPLVFAAVVKESKLPAAVDAAGKADVAGWIRYV</sequence>
<keyword evidence="2" id="KW-1185">Reference proteome</keyword>
<gene>
    <name evidence="1" type="primary">7</name>
    <name evidence="1" type="ORF">PBI_AUXILIUM_7</name>
</gene>
<organism evidence="1 2">
    <name type="scientific">Arthrobacter phage Auxilium</name>
    <dbReference type="NCBI Taxonomy" id="2419948"/>
    <lineage>
        <taxon>Viruses</taxon>
        <taxon>Duplodnaviria</taxon>
        <taxon>Heunggongvirae</taxon>
        <taxon>Uroviricota</taxon>
        <taxon>Caudoviricetes</taxon>
        <taxon>Richievirus</taxon>
        <taxon>Richievirus auxilium</taxon>
    </lineage>
</organism>
<dbReference type="Proteomes" id="UP000266910">
    <property type="component" value="Genome"/>
</dbReference>
<proteinExistence type="predicted"/>
<evidence type="ECO:0000313" key="1">
    <source>
        <dbReference type="EMBL" id="AYN55787.1"/>
    </source>
</evidence>